<dbReference type="HOGENOM" id="CLU_1150915_0_0_11"/>
<evidence type="ECO:0000313" key="3">
    <source>
        <dbReference type="Proteomes" id="UP000019150"/>
    </source>
</evidence>
<evidence type="ECO:0000313" key="2">
    <source>
        <dbReference type="EMBL" id="AHH18440.1"/>
    </source>
</evidence>
<name>W5TGH8_9NOCA</name>
<dbReference type="eggNOG" id="COG0384">
    <property type="taxonomic scope" value="Bacteria"/>
</dbReference>
<dbReference type="Proteomes" id="UP000019150">
    <property type="component" value="Chromosome"/>
</dbReference>
<dbReference type="RefSeq" id="WP_025349877.1">
    <property type="nucleotide sequence ID" value="NZ_CP006850.1"/>
</dbReference>
<dbReference type="AlphaFoldDB" id="W5TGH8"/>
<gene>
    <name evidence="2" type="ORF">NONO_c36530</name>
</gene>
<dbReference type="PATRIC" id="fig|1415166.3.peg.3749"/>
<dbReference type="KEGG" id="nno:NONO_c36530"/>
<reference evidence="2 3" key="1">
    <citation type="journal article" date="2014" name="Appl. Environ. Microbiol.">
        <title>Insights into the Microbial Degradation of Rubber and Gutta-Percha by Analysis of the Complete Genome of Nocardia nova SH22a.</title>
        <authorList>
            <person name="Luo Q."/>
            <person name="Hiessl S."/>
            <person name="Poehlein A."/>
            <person name="Daniel R."/>
            <person name="Steinbuchel A."/>
        </authorList>
    </citation>
    <scope>NUCLEOTIDE SEQUENCE [LARGE SCALE GENOMIC DNA]</scope>
    <source>
        <strain evidence="2">SH22a</strain>
    </source>
</reference>
<feature type="region of interest" description="Disordered" evidence="1">
    <location>
        <begin position="1"/>
        <end position="20"/>
    </location>
</feature>
<dbReference type="EMBL" id="CP006850">
    <property type="protein sequence ID" value="AHH18440.1"/>
    <property type="molecule type" value="Genomic_DNA"/>
</dbReference>
<evidence type="ECO:0000256" key="1">
    <source>
        <dbReference type="SAM" id="MobiDB-lite"/>
    </source>
</evidence>
<protein>
    <recommendedName>
        <fullName evidence="4">PhzF family phenazine biosynthesis protein</fullName>
    </recommendedName>
</protein>
<sequence>MTHWHRHKHSEPAAEQAPERDSAQIEILRVFTADDGQGGIPVGLIRRRDVAETDPRALAVRCGVDCLGLYDDPADGAVTVELFGADGPLPRSSAGCLALGWWLAAQHTPVTTVRTRDGAFTVAQSSHLGWVHTDPEAGAQAVLHQIADADRIATVTSSELPEHTNCVWAYSPAESSATVRIKRMTRPDSEFIAAASTALTTRLGHGITVVEVTEIHVVTKLDEQGRVLLGGRVREDHVVVL</sequence>
<dbReference type="STRING" id="1415166.NONO_c36530"/>
<accession>W5TGH8</accession>
<keyword evidence="3" id="KW-1185">Reference proteome</keyword>
<organism evidence="2 3">
    <name type="scientific">Nocardia nova SH22a</name>
    <dbReference type="NCBI Taxonomy" id="1415166"/>
    <lineage>
        <taxon>Bacteria</taxon>
        <taxon>Bacillati</taxon>
        <taxon>Actinomycetota</taxon>
        <taxon>Actinomycetes</taxon>
        <taxon>Mycobacteriales</taxon>
        <taxon>Nocardiaceae</taxon>
        <taxon>Nocardia</taxon>
    </lineage>
</organism>
<proteinExistence type="predicted"/>
<evidence type="ECO:0008006" key="4">
    <source>
        <dbReference type="Google" id="ProtNLM"/>
    </source>
</evidence>